<feature type="transmembrane region" description="Helical" evidence="1">
    <location>
        <begin position="422"/>
        <end position="440"/>
    </location>
</feature>
<evidence type="ECO:0000313" key="2">
    <source>
        <dbReference type="EMBL" id="RGC49341.1"/>
    </source>
</evidence>
<feature type="transmembrane region" description="Helical" evidence="1">
    <location>
        <begin position="452"/>
        <end position="470"/>
    </location>
</feature>
<feature type="transmembrane region" description="Helical" evidence="1">
    <location>
        <begin position="133"/>
        <end position="154"/>
    </location>
</feature>
<feature type="transmembrane region" description="Helical" evidence="1">
    <location>
        <begin position="161"/>
        <end position="185"/>
    </location>
</feature>
<evidence type="ECO:0000313" key="3">
    <source>
        <dbReference type="Proteomes" id="UP000261231"/>
    </source>
</evidence>
<keyword evidence="1" id="KW-0812">Transmembrane</keyword>
<dbReference type="PROSITE" id="PS51257">
    <property type="entry name" value="PROKAR_LIPOPROTEIN"/>
    <property type="match status" value="1"/>
</dbReference>
<name>A0A3E2XNS4_9FIRM</name>
<dbReference type="RefSeq" id="WP_117539257.1">
    <property type="nucleotide sequence ID" value="NZ_JAQDKA010000008.1"/>
</dbReference>
<dbReference type="AlphaFoldDB" id="A0A3E2XNS4"/>
<evidence type="ECO:0000256" key="1">
    <source>
        <dbReference type="SAM" id="Phobius"/>
    </source>
</evidence>
<evidence type="ECO:0008006" key="4">
    <source>
        <dbReference type="Google" id="ProtNLM"/>
    </source>
</evidence>
<feature type="transmembrane region" description="Helical" evidence="1">
    <location>
        <begin position="692"/>
        <end position="710"/>
    </location>
</feature>
<feature type="transmembrane region" description="Helical" evidence="1">
    <location>
        <begin position="516"/>
        <end position="533"/>
    </location>
</feature>
<protein>
    <recommendedName>
        <fullName evidence="4">Glycosyltransferase RgtA/B/C/D-like domain-containing protein</fullName>
    </recommendedName>
</protein>
<feature type="transmembrane region" description="Helical" evidence="1">
    <location>
        <begin position="78"/>
        <end position="102"/>
    </location>
</feature>
<sequence>MKIYTWLQRILFAVMGVVFLIITLGCLYNFSQVDLGDSNNTPVLFAFGVIVALQLFVIIRALFRLVDKIEYDASKKSHYLIPVVCFCIMAVVFIILMCVMQPRPITDSYDDLDTAAWIASHGAVDVDNYHIKYMGAFSNNYTLTLIFAVILKVLPFLQMSGILMVLTLMNAVAILVAIFLMWLILKECVGIRAANKALILCTFNPIYYCLVFWIYSLTFSLPVMMGIVYVAIRIYKCIDIKKKEVLLEIFLGILIVVGYELRPTNVFPVIAMVLALPLVLSKHHVLKKILRSGIVALIAAVVLSVTVSTVKDRYFGEIQDQNYPILYWISMGSHGSGDLVSNGEEKAILEKYETADERSNAFLKRTIDNYKQLGISGTADLWVRKTLTTWADGYSTVHNRMSHGEIQNYLYELIGGTHRQLFYIYCQAYRFLIVLGVVLFCLNGSRKKKGDVLYYIMFLSLAGGIAFYMLWEAKNIYSAAFLLPMIILAQEGIGTLSKNIFTVPQVRERRRFINSLYVLSIVLVSMISFHLYGTEETFNFYRINTMYNSRESTDLEMKEEICQDFYTEKAFNRIVLMADTDEDGKYISDYTISILDSHQQLLFEKTIKPSDIKDRRITVDFNKTQCDNHYYVTIKKNYPVFGDIHFYIRNTYFLDSYKGKLEVDGNKAYVNDLNMDVIYSVEQPYFNQSQKYLFTGFYIVVSLVCFVCMLQEQKTVCRKRQELER</sequence>
<organism evidence="2 3">
    <name type="scientific">Coprococcus catus</name>
    <dbReference type="NCBI Taxonomy" id="116085"/>
    <lineage>
        <taxon>Bacteria</taxon>
        <taxon>Bacillati</taxon>
        <taxon>Bacillota</taxon>
        <taxon>Clostridia</taxon>
        <taxon>Lachnospirales</taxon>
        <taxon>Lachnospiraceae</taxon>
        <taxon>Coprococcus</taxon>
    </lineage>
</organism>
<accession>A0A3E2XNS4</accession>
<feature type="transmembrane region" description="Helical" evidence="1">
    <location>
        <begin position="43"/>
        <end position="66"/>
    </location>
</feature>
<dbReference type="EMBL" id="QVFD01000003">
    <property type="protein sequence ID" value="RGC49341.1"/>
    <property type="molecule type" value="Genomic_DNA"/>
</dbReference>
<feature type="transmembrane region" description="Helical" evidence="1">
    <location>
        <begin position="476"/>
        <end position="496"/>
    </location>
</feature>
<feature type="transmembrane region" description="Helical" evidence="1">
    <location>
        <begin position="293"/>
        <end position="310"/>
    </location>
</feature>
<dbReference type="Proteomes" id="UP000261231">
    <property type="component" value="Unassembled WGS sequence"/>
</dbReference>
<feature type="transmembrane region" description="Helical" evidence="1">
    <location>
        <begin position="12"/>
        <end position="31"/>
    </location>
</feature>
<gene>
    <name evidence="2" type="ORF">DW747_05200</name>
</gene>
<keyword evidence="1" id="KW-1133">Transmembrane helix</keyword>
<feature type="transmembrane region" description="Helical" evidence="1">
    <location>
        <begin position="205"/>
        <end position="232"/>
    </location>
</feature>
<proteinExistence type="predicted"/>
<comment type="caution">
    <text evidence="2">The sequence shown here is derived from an EMBL/GenBank/DDBJ whole genome shotgun (WGS) entry which is preliminary data.</text>
</comment>
<feature type="transmembrane region" description="Helical" evidence="1">
    <location>
        <begin position="244"/>
        <end position="259"/>
    </location>
</feature>
<keyword evidence="3" id="KW-1185">Reference proteome</keyword>
<keyword evidence="1" id="KW-0472">Membrane</keyword>
<reference evidence="2 3" key="1">
    <citation type="submission" date="2018-08" db="EMBL/GenBank/DDBJ databases">
        <title>A genome reference for cultivated species of the human gut microbiota.</title>
        <authorList>
            <person name="Zou Y."/>
            <person name="Xue W."/>
            <person name="Luo G."/>
        </authorList>
    </citation>
    <scope>NUCLEOTIDE SEQUENCE [LARGE SCALE GENOMIC DNA]</scope>
    <source>
        <strain evidence="2 3">AM28-39</strain>
    </source>
</reference>
<feature type="transmembrane region" description="Helical" evidence="1">
    <location>
        <begin position="265"/>
        <end position="281"/>
    </location>
</feature>